<evidence type="ECO:0000259" key="6">
    <source>
        <dbReference type="Pfam" id="PF01494"/>
    </source>
</evidence>
<proteinExistence type="inferred from homology"/>
<keyword evidence="4" id="KW-0560">Oxidoreductase</keyword>
<sequence length="427" mass="46878">MALDIIIVGAGISGLCTAIALRRAGHRVQIFEKSRFATETGAAVSLAPNGVLVLEHLGFDFARAQACRHKAWEVMDGLTLKRITLQCLESVASITGSDYHTVHRVDLHKELLRLALDTTTDDDSTPSVKIQYGSAIANVDALNGQVYLGDGSTRTADLVIAADGIHSTVRGCVVPPDSNTSNKAIETGMSAFRFLLSTETLMARPEIRDALRMKTGDSALLADTSRVDSVQHMIWYGCRGEQVQNFVGIHLTRQPEKSSGDAKSDMLQEFGHFNLIVPELINLADDVKCWPLLIHQPLKTWIYHKVLLIGDAAHAMLPFGGQGANQAIEDAGAISILFQDLHSAEDLPARLALFEKVRTKRASRVQVLSMVKVGKEREVEEEVMKYMEDGLDVPNTFASRLVHDSGFDVLERCAKELEVARWTNHSL</sequence>
<evidence type="ECO:0000256" key="3">
    <source>
        <dbReference type="ARBA" id="ARBA00022827"/>
    </source>
</evidence>
<keyword evidence="8" id="KW-1185">Reference proteome</keyword>
<dbReference type="VEuPathDB" id="FungiDB:SI65_08956"/>
<protein>
    <recommendedName>
        <fullName evidence="6">FAD-binding domain-containing protein</fullName>
    </recommendedName>
</protein>
<gene>
    <name evidence="7" type="ORF">SI65_08956</name>
</gene>
<evidence type="ECO:0000256" key="4">
    <source>
        <dbReference type="ARBA" id="ARBA00023002"/>
    </source>
</evidence>
<dbReference type="EMBL" id="JXNT01000015">
    <property type="protein sequence ID" value="ODM15722.1"/>
    <property type="molecule type" value="Genomic_DNA"/>
</dbReference>
<reference evidence="7 8" key="1">
    <citation type="journal article" date="2016" name="BMC Genomics">
        <title>Comparative genomic and transcriptomic analyses of the Fuzhuan brick tea-fermentation fungus Aspergillus cristatus.</title>
        <authorList>
            <person name="Ge Y."/>
            <person name="Wang Y."/>
            <person name="Liu Y."/>
            <person name="Tan Y."/>
            <person name="Ren X."/>
            <person name="Zhang X."/>
            <person name="Hyde K.D."/>
            <person name="Liu Y."/>
            <person name="Liu Z."/>
        </authorList>
    </citation>
    <scope>NUCLEOTIDE SEQUENCE [LARGE SCALE GENOMIC DNA]</scope>
    <source>
        <strain evidence="7 8">GZAAS20.1005</strain>
    </source>
</reference>
<dbReference type="PANTHER" id="PTHR13789:SF314">
    <property type="entry name" value="FAD-BINDING DOMAIN-CONTAINING PROTEIN"/>
    <property type="match status" value="1"/>
</dbReference>
<keyword evidence="3" id="KW-0274">FAD</keyword>
<accession>A0A1E3B445</accession>
<evidence type="ECO:0000256" key="2">
    <source>
        <dbReference type="ARBA" id="ARBA00022630"/>
    </source>
</evidence>
<dbReference type="InterPro" id="IPR050493">
    <property type="entry name" value="FAD-dep_Monooxygenase_BioMet"/>
</dbReference>
<comment type="similarity">
    <text evidence="1">Belongs to the paxM FAD-dependent monooxygenase family.</text>
</comment>
<dbReference type="InterPro" id="IPR002938">
    <property type="entry name" value="FAD-bd"/>
</dbReference>
<dbReference type="STRING" id="573508.A0A1E3B445"/>
<evidence type="ECO:0000256" key="1">
    <source>
        <dbReference type="ARBA" id="ARBA00007992"/>
    </source>
</evidence>
<name>A0A1E3B445_ASPCR</name>
<dbReference type="Pfam" id="PF01494">
    <property type="entry name" value="FAD_binding_3"/>
    <property type="match status" value="1"/>
</dbReference>
<dbReference type="AlphaFoldDB" id="A0A1E3B445"/>
<evidence type="ECO:0000313" key="7">
    <source>
        <dbReference type="EMBL" id="ODM15722.1"/>
    </source>
</evidence>
<keyword evidence="5" id="KW-0503">Monooxygenase</keyword>
<organism evidence="7 8">
    <name type="scientific">Aspergillus cristatus</name>
    <name type="common">Chinese Fuzhuan brick tea-fermentation fungus</name>
    <name type="synonym">Eurotium cristatum</name>
    <dbReference type="NCBI Taxonomy" id="573508"/>
    <lineage>
        <taxon>Eukaryota</taxon>
        <taxon>Fungi</taxon>
        <taxon>Dikarya</taxon>
        <taxon>Ascomycota</taxon>
        <taxon>Pezizomycotina</taxon>
        <taxon>Eurotiomycetes</taxon>
        <taxon>Eurotiomycetidae</taxon>
        <taxon>Eurotiales</taxon>
        <taxon>Aspergillaceae</taxon>
        <taxon>Aspergillus</taxon>
        <taxon>Aspergillus subgen. Aspergillus</taxon>
    </lineage>
</organism>
<dbReference type="Gene3D" id="3.50.50.60">
    <property type="entry name" value="FAD/NAD(P)-binding domain"/>
    <property type="match status" value="1"/>
</dbReference>
<dbReference type="PRINTS" id="PR00420">
    <property type="entry name" value="RNGMNOXGNASE"/>
</dbReference>
<evidence type="ECO:0000313" key="8">
    <source>
        <dbReference type="Proteomes" id="UP000094569"/>
    </source>
</evidence>
<evidence type="ECO:0000256" key="5">
    <source>
        <dbReference type="ARBA" id="ARBA00023033"/>
    </source>
</evidence>
<dbReference type="SUPFAM" id="SSF51905">
    <property type="entry name" value="FAD/NAD(P)-binding domain"/>
    <property type="match status" value="1"/>
</dbReference>
<dbReference type="OrthoDB" id="9993796at2759"/>
<comment type="caution">
    <text evidence="7">The sequence shown here is derived from an EMBL/GenBank/DDBJ whole genome shotgun (WGS) entry which is preliminary data.</text>
</comment>
<dbReference type="GO" id="GO:0004497">
    <property type="term" value="F:monooxygenase activity"/>
    <property type="evidence" value="ECO:0007669"/>
    <property type="project" value="UniProtKB-KW"/>
</dbReference>
<dbReference type="GO" id="GO:0071949">
    <property type="term" value="F:FAD binding"/>
    <property type="evidence" value="ECO:0007669"/>
    <property type="project" value="InterPro"/>
</dbReference>
<feature type="domain" description="FAD-binding" evidence="6">
    <location>
        <begin position="4"/>
        <end position="364"/>
    </location>
</feature>
<dbReference type="PANTHER" id="PTHR13789">
    <property type="entry name" value="MONOOXYGENASE"/>
    <property type="match status" value="1"/>
</dbReference>
<dbReference type="Proteomes" id="UP000094569">
    <property type="component" value="Unassembled WGS sequence"/>
</dbReference>
<dbReference type="InterPro" id="IPR036188">
    <property type="entry name" value="FAD/NAD-bd_sf"/>
</dbReference>
<keyword evidence="2" id="KW-0285">Flavoprotein</keyword>
<dbReference type="SUPFAM" id="SSF54373">
    <property type="entry name" value="FAD-linked reductases, C-terminal domain"/>
    <property type="match status" value="1"/>
</dbReference>